<dbReference type="EMBL" id="UYSU01041159">
    <property type="protein sequence ID" value="VDM02886.1"/>
    <property type="molecule type" value="Genomic_DNA"/>
</dbReference>
<organism evidence="4">
    <name type="scientific">Schistocephalus solidus</name>
    <name type="common">Tapeworm</name>
    <dbReference type="NCBI Taxonomy" id="70667"/>
    <lineage>
        <taxon>Eukaryota</taxon>
        <taxon>Metazoa</taxon>
        <taxon>Spiralia</taxon>
        <taxon>Lophotrochozoa</taxon>
        <taxon>Platyhelminthes</taxon>
        <taxon>Cestoda</taxon>
        <taxon>Eucestoda</taxon>
        <taxon>Diphyllobothriidea</taxon>
        <taxon>Diphyllobothriidae</taxon>
        <taxon>Schistocephalus</taxon>
    </lineage>
</organism>
<protein>
    <submittedName>
        <fullName evidence="4">Tubulin domain-containing protein</fullName>
    </submittedName>
</protein>
<evidence type="ECO:0000313" key="3">
    <source>
        <dbReference type="Proteomes" id="UP000275846"/>
    </source>
</evidence>
<reference evidence="4" key="1">
    <citation type="submission" date="2016-06" db="UniProtKB">
        <authorList>
            <consortium name="WormBaseParasite"/>
        </authorList>
    </citation>
    <scope>IDENTIFICATION</scope>
</reference>
<feature type="region of interest" description="Disordered" evidence="1">
    <location>
        <begin position="1"/>
        <end position="21"/>
    </location>
</feature>
<dbReference type="Proteomes" id="UP000275846">
    <property type="component" value="Unassembled WGS sequence"/>
</dbReference>
<dbReference type="OrthoDB" id="6318563at2759"/>
<evidence type="ECO:0000313" key="2">
    <source>
        <dbReference type="EMBL" id="VDM02886.1"/>
    </source>
</evidence>
<keyword evidence="3" id="KW-1185">Reference proteome</keyword>
<reference evidence="2 3" key="2">
    <citation type="submission" date="2018-11" db="EMBL/GenBank/DDBJ databases">
        <authorList>
            <consortium name="Pathogen Informatics"/>
        </authorList>
    </citation>
    <scope>NUCLEOTIDE SEQUENCE [LARGE SCALE GENOMIC DNA]</scope>
    <source>
        <strain evidence="2 3">NST_G2</strain>
    </source>
</reference>
<accession>A0A183TJ52</accession>
<dbReference type="WBParaSite" id="SSLN_0001713101-mRNA-1">
    <property type="protein sequence ID" value="SSLN_0001713101-mRNA-1"/>
    <property type="gene ID" value="SSLN_0001713101"/>
</dbReference>
<sequence length="235" mass="24595">MRGPTPSPISSLLDSVMTPGPGAELEQRVREMERKSTLNIIQPESPSLRSVVNAPVAASNLYPTLTCGSLKLGFPIGHTPGNRHDRRAKPGEGLWYCEQLAGTEVGVNRSGTGAQLGGLCCSQVQLVQVGAGYTFWSGRPKAERHDAGVAFAIRNDILGPRFCDTPTGGSGRGSHLRPLPSPVYSVLTLGSGGGGGEIAVAVAQGYYHLKLIHAQVTVPAPPGVEHTVDLVKTDG</sequence>
<dbReference type="AlphaFoldDB" id="A0A183TJ52"/>
<name>A0A183TJ52_SCHSO</name>
<evidence type="ECO:0000313" key="4">
    <source>
        <dbReference type="WBParaSite" id="SSLN_0001713101-mRNA-1"/>
    </source>
</evidence>
<proteinExistence type="predicted"/>
<gene>
    <name evidence="2" type="ORF">SSLN_LOCUS16500</name>
</gene>
<evidence type="ECO:0000256" key="1">
    <source>
        <dbReference type="SAM" id="MobiDB-lite"/>
    </source>
</evidence>